<organism evidence="9 10">
    <name type="scientific">Papaver somniferum</name>
    <name type="common">Opium poppy</name>
    <dbReference type="NCBI Taxonomy" id="3469"/>
    <lineage>
        <taxon>Eukaryota</taxon>
        <taxon>Viridiplantae</taxon>
        <taxon>Streptophyta</taxon>
        <taxon>Embryophyta</taxon>
        <taxon>Tracheophyta</taxon>
        <taxon>Spermatophyta</taxon>
        <taxon>Magnoliopsida</taxon>
        <taxon>Ranunculales</taxon>
        <taxon>Papaveraceae</taxon>
        <taxon>Papaveroideae</taxon>
        <taxon>Papaver</taxon>
    </lineage>
</organism>
<gene>
    <name evidence="9" type="ORF">C5167_012401</name>
</gene>
<keyword evidence="10" id="KW-1185">Reference proteome</keyword>
<protein>
    <submittedName>
        <fullName evidence="9">Uncharacterized protein</fullName>
    </submittedName>
</protein>
<accession>A0A4Y7J1A6</accession>
<evidence type="ECO:0000313" key="9">
    <source>
        <dbReference type="EMBL" id="RZC53549.1"/>
    </source>
</evidence>
<dbReference type="Pfam" id="PF01459">
    <property type="entry name" value="Porin_3"/>
    <property type="match status" value="1"/>
</dbReference>
<dbReference type="GO" id="GO:0008308">
    <property type="term" value="F:voltage-gated monoatomic anion channel activity"/>
    <property type="evidence" value="ECO:0007669"/>
    <property type="project" value="InterPro"/>
</dbReference>
<dbReference type="OrthoDB" id="7827681at2759"/>
<dbReference type="CDD" id="cd07306">
    <property type="entry name" value="Porin3_VDAC"/>
    <property type="match status" value="1"/>
</dbReference>
<keyword evidence="4" id="KW-1134">Transmembrane beta strand</keyword>
<dbReference type="AlphaFoldDB" id="A0A4Y7J1A6"/>
<dbReference type="FunFam" id="2.40.160.10:FF:000003">
    <property type="entry name" value="Outer mitochondrial membrane protein porin"/>
    <property type="match status" value="1"/>
</dbReference>
<evidence type="ECO:0000256" key="8">
    <source>
        <dbReference type="ARBA" id="ARBA00023136"/>
    </source>
</evidence>
<dbReference type="InterPro" id="IPR001925">
    <property type="entry name" value="Porin_Euk"/>
</dbReference>
<name>A0A4Y7J1A6_PAPSO</name>
<evidence type="ECO:0000256" key="3">
    <source>
        <dbReference type="ARBA" id="ARBA00022448"/>
    </source>
</evidence>
<evidence type="ECO:0000256" key="5">
    <source>
        <dbReference type="ARBA" id="ARBA00022692"/>
    </source>
</evidence>
<sequence>MGPAPFSDIGKRAKDLLTRDYNFDQKFTLTMSSNNGMGLTANGLKKDQFFVGDVSTQYKTGGTTVDVKVDTGSSISTTVTLNEVLPCTKVALNFKIPDQKSGKLDMQYLHPHAAINSSIGLTSSPQLELAATLGTKDFCIGAEVGFDSTTATLTKYNAAVGLNTPDFSAGLVLADKGEALRASYIHSVNPATGATIAAEMTHRFSTYKNSFTIGSSYPLDPSTVIKTRYCDNGKISMLCQHEWRPKSLVTASAEYDRNNIDPTKFGLALTLKP</sequence>
<evidence type="ECO:0000256" key="2">
    <source>
        <dbReference type="ARBA" id="ARBA00009624"/>
    </source>
</evidence>
<evidence type="ECO:0000256" key="4">
    <source>
        <dbReference type="ARBA" id="ARBA00022452"/>
    </source>
</evidence>
<dbReference type="PANTHER" id="PTHR11743:SF27">
    <property type="entry name" value="MITOCHONDRIAL OUTER MEMBRANE PROTEIN PORIN 4"/>
    <property type="match status" value="1"/>
</dbReference>
<keyword evidence="5" id="KW-0812">Transmembrane</keyword>
<dbReference type="GO" id="GO:0046930">
    <property type="term" value="C:pore complex"/>
    <property type="evidence" value="ECO:0007669"/>
    <property type="project" value="UniProtKB-KW"/>
</dbReference>
<evidence type="ECO:0000256" key="1">
    <source>
        <dbReference type="ARBA" id="ARBA00004370"/>
    </source>
</evidence>
<keyword evidence="3" id="KW-0813">Transport</keyword>
<evidence type="ECO:0000256" key="7">
    <source>
        <dbReference type="ARBA" id="ARBA00023114"/>
    </source>
</evidence>
<dbReference type="GO" id="GO:0015288">
    <property type="term" value="F:porin activity"/>
    <property type="evidence" value="ECO:0007669"/>
    <property type="project" value="UniProtKB-KW"/>
</dbReference>
<proteinExistence type="inferred from homology"/>
<keyword evidence="6" id="KW-0406">Ion transport</keyword>
<dbReference type="OMA" id="FKQPAFH"/>
<comment type="subcellular location">
    <subcellularLocation>
        <location evidence="1">Membrane</location>
    </subcellularLocation>
</comment>
<dbReference type="Gramene" id="RZC53549">
    <property type="protein sequence ID" value="RZC53549"/>
    <property type="gene ID" value="C5167_012401"/>
</dbReference>
<keyword evidence="7" id="KW-0626">Porin</keyword>
<dbReference type="InterPro" id="IPR027246">
    <property type="entry name" value="Porin_Euk/Tom40"/>
</dbReference>
<dbReference type="STRING" id="3469.A0A4Y7J1A6"/>
<dbReference type="Proteomes" id="UP000316621">
    <property type="component" value="Chromosome 3"/>
</dbReference>
<reference evidence="9 10" key="1">
    <citation type="journal article" date="2018" name="Science">
        <title>The opium poppy genome and morphinan production.</title>
        <authorList>
            <person name="Guo L."/>
            <person name="Winzer T."/>
            <person name="Yang X."/>
            <person name="Li Y."/>
            <person name="Ning Z."/>
            <person name="He Z."/>
            <person name="Teodor R."/>
            <person name="Lu Y."/>
            <person name="Bowser T.A."/>
            <person name="Graham I.A."/>
            <person name="Ye K."/>
        </authorList>
    </citation>
    <scope>NUCLEOTIDE SEQUENCE [LARGE SCALE GENOMIC DNA]</scope>
    <source>
        <strain evidence="10">cv. HN1</strain>
        <tissue evidence="9">Leaves</tissue>
    </source>
</reference>
<dbReference type="Gene3D" id="2.40.160.10">
    <property type="entry name" value="Porin"/>
    <property type="match status" value="1"/>
</dbReference>
<dbReference type="GO" id="GO:0005741">
    <property type="term" value="C:mitochondrial outer membrane"/>
    <property type="evidence" value="ECO:0007669"/>
    <property type="project" value="InterPro"/>
</dbReference>
<evidence type="ECO:0000313" key="10">
    <source>
        <dbReference type="Proteomes" id="UP000316621"/>
    </source>
</evidence>
<dbReference type="InterPro" id="IPR023614">
    <property type="entry name" value="Porin_dom_sf"/>
</dbReference>
<comment type="similarity">
    <text evidence="2">Belongs to the eukaryotic mitochondrial porin (TC 1.B.8.1) family.</text>
</comment>
<evidence type="ECO:0000256" key="6">
    <source>
        <dbReference type="ARBA" id="ARBA00023065"/>
    </source>
</evidence>
<dbReference type="PANTHER" id="PTHR11743">
    <property type="entry name" value="VOLTAGE-DEPENDENT ANION-SELECTIVE CHANNEL"/>
    <property type="match status" value="1"/>
</dbReference>
<dbReference type="EMBL" id="CM010717">
    <property type="protein sequence ID" value="RZC53549.1"/>
    <property type="molecule type" value="Genomic_DNA"/>
</dbReference>
<keyword evidence="8" id="KW-0472">Membrane</keyword>